<name>A0A6F8T3E3_9GAMM</name>
<evidence type="ECO:0000313" key="3">
    <source>
        <dbReference type="Proteomes" id="UP000502894"/>
    </source>
</evidence>
<dbReference type="RefSeq" id="WP_173236855.1">
    <property type="nucleotide sequence ID" value="NZ_AP022839.1"/>
</dbReference>
<dbReference type="AlphaFoldDB" id="A0A6F8T3E3"/>
<reference evidence="2" key="1">
    <citation type="journal article" date="2020" name="Microbiol. Resour. Announc.">
        <title>Complete Genome Sequence of Novel Psychrotolerant Legionella Strain TUM19329, Isolated from Antarctic Lake Sediment.</title>
        <authorList>
            <person name="Shimada S."/>
            <person name="Nakai R."/>
            <person name="Aoki K."/>
            <person name="Shimoeda N."/>
            <person name="Ohno G."/>
            <person name="Miyazaki Y."/>
            <person name="Kudoh S."/>
            <person name="Imura S."/>
            <person name="Watanabe K."/>
            <person name="Ishii Y."/>
            <person name="Tateda K."/>
        </authorList>
    </citation>
    <scope>NUCLEOTIDE SEQUENCE [LARGE SCALE GENOMIC DNA]</scope>
    <source>
        <strain evidence="2">TUM19329</strain>
    </source>
</reference>
<dbReference type="Proteomes" id="UP000502894">
    <property type="component" value="Chromosome"/>
</dbReference>
<dbReference type="KEGG" id="lant:TUM19329_15560"/>
<sequence>MSRKPRLYYKVDNQKIEKIKAANISTIEIDLSDLTSDDVKDWENFWFCINDPNRAQWLYNAKATTESVELEKKLREKVQKIEKEYEQEEIRRLKQEQEAKPVLEKALEELNILRIKKYGVRLEQKAENHPAWEFYSKYLQLSAGELPNFLNVDVSDGDWIFGCDKRVWQTAFYYNFFILNEKNQNYFSIKQVDDWLQKTAKCKIPPCAQIVGKYGRRFPSLILTDISRNMPSSWKTLREYCNHLDKLGMLIYSGNDRRHKGSCWFQIFSKDLNSYNPYPSSLIDKFSVAHGYQV</sequence>
<accession>A0A6F8T3E3</accession>
<dbReference type="EMBL" id="AP022839">
    <property type="protein sequence ID" value="BCA95195.1"/>
    <property type="molecule type" value="Genomic_DNA"/>
</dbReference>
<proteinExistence type="predicted"/>
<evidence type="ECO:0000256" key="1">
    <source>
        <dbReference type="SAM" id="Coils"/>
    </source>
</evidence>
<keyword evidence="3" id="KW-1185">Reference proteome</keyword>
<feature type="coiled-coil region" evidence="1">
    <location>
        <begin position="60"/>
        <end position="113"/>
    </location>
</feature>
<gene>
    <name evidence="2" type="ORF">TUM19329_15560</name>
</gene>
<organism evidence="2 3">
    <name type="scientific">Legionella antarctica</name>
    <dbReference type="NCBI Taxonomy" id="2708020"/>
    <lineage>
        <taxon>Bacteria</taxon>
        <taxon>Pseudomonadati</taxon>
        <taxon>Pseudomonadota</taxon>
        <taxon>Gammaproteobacteria</taxon>
        <taxon>Legionellales</taxon>
        <taxon>Legionellaceae</taxon>
        <taxon>Legionella</taxon>
    </lineage>
</organism>
<evidence type="ECO:0000313" key="2">
    <source>
        <dbReference type="EMBL" id="BCA95195.1"/>
    </source>
</evidence>
<keyword evidence="1" id="KW-0175">Coiled coil</keyword>
<protein>
    <submittedName>
        <fullName evidence="2">Uncharacterized protein</fullName>
    </submittedName>
</protein>